<comment type="caution">
    <text evidence="1">The sequence shown here is derived from an EMBL/GenBank/DDBJ whole genome shotgun (WGS) entry which is preliminary data.</text>
</comment>
<reference evidence="1" key="2">
    <citation type="submission" date="2021-04" db="EMBL/GenBank/DDBJ databases">
        <authorList>
            <person name="Podell S."/>
        </authorList>
    </citation>
    <scope>NUCLEOTIDE SEQUENCE</scope>
    <source>
        <strain evidence="1">Hildebrandi</strain>
    </source>
</reference>
<dbReference type="EMBL" id="JAGRRH010000002">
    <property type="protein sequence ID" value="KAG7373017.1"/>
    <property type="molecule type" value="Genomic_DNA"/>
</dbReference>
<evidence type="ECO:0000313" key="2">
    <source>
        <dbReference type="Proteomes" id="UP000693970"/>
    </source>
</evidence>
<reference evidence="1" key="1">
    <citation type="journal article" date="2021" name="Sci. Rep.">
        <title>Diploid genomic architecture of Nitzschia inconspicua, an elite biomass production diatom.</title>
        <authorList>
            <person name="Oliver A."/>
            <person name="Podell S."/>
            <person name="Pinowska A."/>
            <person name="Traller J.C."/>
            <person name="Smith S.R."/>
            <person name="McClure R."/>
            <person name="Beliaev A."/>
            <person name="Bohutskyi P."/>
            <person name="Hill E.A."/>
            <person name="Rabines A."/>
            <person name="Zheng H."/>
            <person name="Allen L.Z."/>
            <person name="Kuo A."/>
            <person name="Grigoriev I.V."/>
            <person name="Allen A.E."/>
            <person name="Hazlebeck D."/>
            <person name="Allen E.E."/>
        </authorList>
    </citation>
    <scope>NUCLEOTIDE SEQUENCE</scope>
    <source>
        <strain evidence="1">Hildebrandi</strain>
    </source>
</reference>
<dbReference type="OrthoDB" id="89181at2759"/>
<dbReference type="AlphaFoldDB" id="A0A9K3Q694"/>
<accession>A0A9K3Q694</accession>
<name>A0A9K3Q694_9STRA</name>
<proteinExistence type="predicted"/>
<keyword evidence="2" id="KW-1185">Reference proteome</keyword>
<organism evidence="1 2">
    <name type="scientific">Nitzschia inconspicua</name>
    <dbReference type="NCBI Taxonomy" id="303405"/>
    <lineage>
        <taxon>Eukaryota</taxon>
        <taxon>Sar</taxon>
        <taxon>Stramenopiles</taxon>
        <taxon>Ochrophyta</taxon>
        <taxon>Bacillariophyta</taxon>
        <taxon>Bacillariophyceae</taxon>
        <taxon>Bacillariophycidae</taxon>
        <taxon>Bacillariales</taxon>
        <taxon>Bacillariaceae</taxon>
        <taxon>Nitzschia</taxon>
    </lineage>
</organism>
<gene>
    <name evidence="1" type="ORF">IV203_033741</name>
</gene>
<evidence type="ECO:0000313" key="1">
    <source>
        <dbReference type="EMBL" id="KAG7373017.1"/>
    </source>
</evidence>
<protein>
    <submittedName>
        <fullName evidence="1">Uncharacterized protein</fullName>
    </submittedName>
</protein>
<sequence>MVLAALPNFGLMPSRTIYASRTPSSLETKTLPQLKPLQGNMKTCALPHIWISCMGLPTTKRPGKYVVHSRKCIFLVYLPGTTKNIVWYDVETHVVKIAKHAQFDEGMNDLPIESMPPNVQYLLRSINGHRFPSEPPNTILDSFTFTDHPFTRTIDTSFKIRCSHPTFGLLLTTDELFNRAYVQDIHRNSTIAKGFSTMKAANNKICGAYITLIIHHPVFTVEEAQSLLALARDSSDRELHITFAPERAPTAVQLRKAPVEHHLYHPDQPDDDHAPVFHLEDIRHIAALRHPEYDFSPEALLSEHIHLLINAIYSHIITPEEHALGNLTRRKLKTLSTWDEWHDAEHKQSDQMASFVMFGTPCLPPPGAIILRPHWQYQIRRNGQRCARKCYAESRHSAPALHAIVATYSFCVEHPYNASFMHLLHGLETVPTAATPKTPSHTPPVPKYPHMFTSTTPMLIGILLSLAPISTDASCSLCCVLFKATLNLDVFGRNILTTSFLVTSYNSVTLPWTTTSTPPCTRAIKFLCSDSWMTSLSLVMMSPLPLRFMILLDKSYNCPAKTYLGLQTDYNGLDIEQTSNHIAISNSTYISRFLTTHGWDTPGAHESDTEHYTLAN</sequence>
<dbReference type="Proteomes" id="UP000693970">
    <property type="component" value="Unassembled WGS sequence"/>
</dbReference>